<sequence length="238" mass="25355">MPHPFTGPFSGPFSGAFPPPGTLGFIPLTGPFGPRARRALREHHRGPRGPHGHGPFGPGFFEFNVGPGGFGPGGFGPGRFWGPPGRRGRARRRGDVRAAILTLLAERPMHGYEMIQEITERSGGTWRPSPGSVYPTLQLLEDEGLVRAAESDGSRKLFELTEEGRAVAEKIAAPPWEHTSDGSDETAAGHAGLSTAVAQLMTAVAQAGYAATGEQLERIVGAIDTARREIYRILGESD</sequence>
<dbReference type="PANTHER" id="PTHR43252">
    <property type="entry name" value="TRANSCRIPTIONAL REGULATOR YQJI"/>
    <property type="match status" value="1"/>
</dbReference>
<dbReference type="RefSeq" id="WP_005630868.1">
    <property type="nucleotide sequence ID" value="NZ_AMRA01000107.1"/>
</dbReference>
<dbReference type="OrthoDB" id="1683430at2"/>
<dbReference type="Pfam" id="PF03551">
    <property type="entry name" value="PadR"/>
    <property type="match status" value="1"/>
</dbReference>
<evidence type="ECO:0000313" key="1">
    <source>
        <dbReference type="EMBL" id="EKF21960.1"/>
    </source>
</evidence>
<dbReference type="Gene3D" id="1.10.10.10">
    <property type="entry name" value="Winged helix-like DNA-binding domain superfamily/Winged helix DNA-binding domain"/>
    <property type="match status" value="1"/>
</dbReference>
<dbReference type="PANTHER" id="PTHR43252:SF2">
    <property type="entry name" value="TRANSCRIPTION REGULATOR, PADR-LIKE FAMILY"/>
    <property type="match status" value="1"/>
</dbReference>
<dbReference type="STRING" id="1122247.GCA_000379865_01806"/>
<gene>
    <name evidence="1" type="ORF">C731_4026</name>
</gene>
<proteinExistence type="predicted"/>
<name>K5BAB7_MYCHD</name>
<organism evidence="1 2">
    <name type="scientific">Mycolicibacterium hassiacum (strain DSM 44199 / CIP 105218 / JCM 12690 / 3849)</name>
    <name type="common">Mycobacterium hassiacum</name>
    <dbReference type="NCBI Taxonomy" id="1122247"/>
    <lineage>
        <taxon>Bacteria</taxon>
        <taxon>Bacillati</taxon>
        <taxon>Actinomycetota</taxon>
        <taxon>Actinomycetes</taxon>
        <taxon>Mycobacteriales</taxon>
        <taxon>Mycobacteriaceae</taxon>
        <taxon>Mycolicibacterium</taxon>
    </lineage>
</organism>
<dbReference type="AlphaFoldDB" id="K5BAB7"/>
<reference evidence="1 2" key="1">
    <citation type="journal article" date="2012" name="J. Bacteriol.">
        <title>Genome sequence of Mycobacterium hassiacum DSM 44199, a rare source of heat-stable mycobacterial proteins.</title>
        <authorList>
            <person name="Tiago I."/>
            <person name="Maranha A."/>
            <person name="Mendes V."/>
            <person name="Alarico S."/>
            <person name="Moynihan P.J."/>
            <person name="Clarke A.J."/>
            <person name="Macedo-Ribeiro S."/>
            <person name="Pereira P.J."/>
            <person name="Empadinhas N."/>
        </authorList>
    </citation>
    <scope>NUCLEOTIDE SEQUENCE [LARGE SCALE GENOMIC DNA]</scope>
    <source>
        <strain evidence="2">DSM 44199 / CIP 105218 / JCM 12690 / 3849</strain>
    </source>
</reference>
<protein>
    <submittedName>
        <fullName evidence="1">Transcriptional regulator PadR-like family protein</fullName>
    </submittedName>
</protein>
<dbReference type="InterPro" id="IPR005149">
    <property type="entry name" value="Tscrpt_reg_PadR_N"/>
</dbReference>
<dbReference type="eggNOG" id="COG1695">
    <property type="taxonomic scope" value="Bacteria"/>
</dbReference>
<dbReference type="EMBL" id="AMRA01000107">
    <property type="protein sequence ID" value="EKF21960.1"/>
    <property type="molecule type" value="Genomic_DNA"/>
</dbReference>
<comment type="caution">
    <text evidence="1">The sequence shown here is derived from an EMBL/GenBank/DDBJ whole genome shotgun (WGS) entry which is preliminary data.</text>
</comment>
<dbReference type="InterPro" id="IPR036388">
    <property type="entry name" value="WH-like_DNA-bd_sf"/>
</dbReference>
<dbReference type="Proteomes" id="UP000006265">
    <property type="component" value="Unassembled WGS sequence"/>
</dbReference>
<evidence type="ECO:0000313" key="2">
    <source>
        <dbReference type="Proteomes" id="UP000006265"/>
    </source>
</evidence>
<keyword evidence="2" id="KW-1185">Reference proteome</keyword>
<dbReference type="InterPro" id="IPR036390">
    <property type="entry name" value="WH_DNA-bd_sf"/>
</dbReference>
<dbReference type="SUPFAM" id="SSF46785">
    <property type="entry name" value="Winged helix' DNA-binding domain"/>
    <property type="match status" value="1"/>
</dbReference>
<dbReference type="PATRIC" id="fig|1122247.3.peg.3861"/>
<accession>K5BAB7</accession>
<dbReference type="CDD" id="cd00090">
    <property type="entry name" value="HTH_ARSR"/>
    <property type="match status" value="1"/>
</dbReference>
<dbReference type="InterPro" id="IPR011991">
    <property type="entry name" value="ArsR-like_HTH"/>
</dbReference>